<sequence length="168" mass="19302">MFILGHIGITLAVFFLASLAIPSLKRHLNYRFIALGALLPDLIDKPVGRIFFEDIFASGRIFAHTLVFVIVILIAGYVYFRQRGDSRILLVAGASFLHLLEDRMWMTPQTFFWPVFGWEFAQGNSYGSFLEYFMNIVKHVYSPDFSFGLISEVIGLLIVLFIVYKHRN</sequence>
<reference evidence="2 3" key="1">
    <citation type="submission" date="2014-09" db="EMBL/GenBank/DDBJ databases">
        <title>Draft genome sequence of an obligately methylotrophic methanogen, Methanococcoides methylutens, isolated from marine sediment.</title>
        <authorList>
            <person name="Guan Y."/>
            <person name="Ngugi D.K."/>
            <person name="Blom J."/>
            <person name="Ali S."/>
            <person name="Ferry J.G."/>
            <person name="Stingl U."/>
        </authorList>
    </citation>
    <scope>NUCLEOTIDE SEQUENCE [LARGE SCALE GENOMIC DNA]</scope>
    <source>
        <strain evidence="2 3">DSM 2657</strain>
    </source>
</reference>
<protein>
    <recommendedName>
        <fullName evidence="4">Metal-dependent hydrolase</fullName>
    </recommendedName>
</protein>
<evidence type="ECO:0000313" key="3">
    <source>
        <dbReference type="Proteomes" id="UP000029859"/>
    </source>
</evidence>
<dbReference type="InterPro" id="IPR007404">
    <property type="entry name" value="YdjM-like"/>
</dbReference>
<proteinExistence type="predicted"/>
<keyword evidence="1" id="KW-0812">Transmembrane</keyword>
<gene>
    <name evidence="2" type="ORF">LI82_03725</name>
</gene>
<dbReference type="OrthoDB" id="200338at2157"/>
<dbReference type="AlphaFoldDB" id="A0A099T1X4"/>
<keyword evidence="3" id="KW-1185">Reference proteome</keyword>
<comment type="caution">
    <text evidence="2">The sequence shown here is derived from an EMBL/GenBank/DDBJ whole genome shotgun (WGS) entry which is preliminary data.</text>
</comment>
<keyword evidence="1" id="KW-1133">Transmembrane helix</keyword>
<feature type="transmembrane region" description="Helical" evidence="1">
    <location>
        <begin position="145"/>
        <end position="164"/>
    </location>
</feature>
<dbReference type="Proteomes" id="UP000029859">
    <property type="component" value="Unassembled WGS sequence"/>
</dbReference>
<evidence type="ECO:0000256" key="1">
    <source>
        <dbReference type="SAM" id="Phobius"/>
    </source>
</evidence>
<keyword evidence="1" id="KW-0472">Membrane</keyword>
<dbReference type="RefSeq" id="WP_048193567.1">
    <property type="nucleotide sequence ID" value="NZ_CAAGSM010000002.1"/>
</dbReference>
<name>A0A099T1X4_METMT</name>
<evidence type="ECO:0000313" key="2">
    <source>
        <dbReference type="EMBL" id="KGK99150.1"/>
    </source>
</evidence>
<accession>A0A099T1X4</accession>
<feature type="transmembrane region" description="Helical" evidence="1">
    <location>
        <begin position="61"/>
        <end position="80"/>
    </location>
</feature>
<organism evidence="2 3">
    <name type="scientific">Methanococcoides methylutens</name>
    <dbReference type="NCBI Taxonomy" id="2226"/>
    <lineage>
        <taxon>Archaea</taxon>
        <taxon>Methanobacteriati</taxon>
        <taxon>Methanobacteriota</taxon>
        <taxon>Stenosarchaea group</taxon>
        <taxon>Methanomicrobia</taxon>
        <taxon>Methanosarcinales</taxon>
        <taxon>Methanosarcinaceae</taxon>
        <taxon>Methanococcoides</taxon>
    </lineage>
</organism>
<dbReference type="EMBL" id="JRHO01000009">
    <property type="protein sequence ID" value="KGK99150.1"/>
    <property type="molecule type" value="Genomic_DNA"/>
</dbReference>
<dbReference type="Pfam" id="PF04307">
    <property type="entry name" value="YdjM"/>
    <property type="match status" value="1"/>
</dbReference>
<evidence type="ECO:0008006" key="4">
    <source>
        <dbReference type="Google" id="ProtNLM"/>
    </source>
</evidence>